<evidence type="ECO:0000313" key="7">
    <source>
        <dbReference type="Proteomes" id="UP001589646"/>
    </source>
</evidence>
<feature type="domain" description="OmpR/PhoB-type" evidence="5">
    <location>
        <begin position="1"/>
        <end position="91"/>
    </location>
</feature>
<dbReference type="PANTHER" id="PTHR47691">
    <property type="entry name" value="REGULATOR-RELATED"/>
    <property type="match status" value="1"/>
</dbReference>
<dbReference type="Proteomes" id="UP001589646">
    <property type="component" value="Unassembled WGS sequence"/>
</dbReference>
<dbReference type="InterPro" id="IPR027417">
    <property type="entry name" value="P-loop_NTPase"/>
</dbReference>
<evidence type="ECO:0000256" key="2">
    <source>
        <dbReference type="ARBA" id="ARBA00023125"/>
    </source>
</evidence>
<keyword evidence="2 3" id="KW-0238">DNA-binding</keyword>
<dbReference type="PANTHER" id="PTHR47691:SF3">
    <property type="entry name" value="HTH-TYPE TRANSCRIPTIONAL REGULATOR RV0890C-RELATED"/>
    <property type="match status" value="1"/>
</dbReference>
<dbReference type="SUPFAM" id="SSF48452">
    <property type="entry name" value="TPR-like"/>
    <property type="match status" value="3"/>
</dbReference>
<feature type="region of interest" description="Disordered" evidence="4">
    <location>
        <begin position="999"/>
        <end position="1041"/>
    </location>
</feature>
<dbReference type="SMART" id="SM01043">
    <property type="entry name" value="BTAD"/>
    <property type="match status" value="1"/>
</dbReference>
<dbReference type="RefSeq" id="WP_379479059.1">
    <property type="nucleotide sequence ID" value="NZ_BAAAXC010000015.1"/>
</dbReference>
<dbReference type="InterPro" id="IPR001867">
    <property type="entry name" value="OmpR/PhoB-type_DNA-bd"/>
</dbReference>
<proteinExistence type="inferred from homology"/>
<sequence>MRFGVLGPLAVWTDEGVQVRVPEAKVRALLADLLVHEGRPVPVDRLIDDLWGARPSANPVGTLQARVSQLRRALGSADAVVRDPSGYRLAGARVDAKEFADLLGRAREGSLEARAGLLADALALWRGPAYADHADAAFAAPAAARLEEARLTALEDQAEVRLALGEPVELAELVREHPLRERLRGLHLRALYRGGRQSEALDSYAEVRALLADELGVDPSRELAALYEAILRQDPSLDSPPHTRAFLNTVAGEPATQDPGFESGVRLPVPMTELIGRDEAVAEVRALLGSSRLVTLTGPGGVGKTRLAVESAAQVEEVRLVELAATGDPVQAVIEALGLRDDGVSAGPVERLVTALRDRRLLLVMDNCEHVIDRAADLVSTLLNAARGLRVLATSREALAVPGERVWPVPPLETEQGIRLFAARAVAADPGFALDEDDAKTVATIVERLDGMPLALELAATKVRALGLRELAVRLDDRFRVLGAGRRGAPGRQQTLRAVIDWSWELLSEAERVVLRRLAVHADGCLLEAAEQVCAERGVDVVATIAQLVDRSLVSPGPRYRLLETVRAYGLERLAEAGESDVLRERHAAYYTELAERARLRGPEQGEWLRRLDAEGANLRVALESETHALRLVNALGWYWYLRGRRGEASAAIARALTSGTGEPKERALAAVWHAVMTLSTGDEAEAAPYEELDEAGQAFADWFMSYVRWAYGDHAVHGVRVERALAAFRRQGDRWGVAAALCVRARLALVRGDLAAMREDGERSLALFDELGDGWGRSEAMDTLGLLAEIRGDYEESARLRGEGLRLAEELGLEISFSLSVLGRTALLMGDHALADEYHERARRLAVEHSYKSAEEHAVVGLGLSARRQGRLDEAEALLRPWLTWLRQVDGQPGVALILAELGFAAEQRGDLRAALALHREGYESAGASGDPRAVALALEGLAGALPARDAARLLGTATAIRRTVGAPLPRAERGDVERIAARARAELGEREYDRLHASGEGELGEHLPRAFRGGPCQQPAAEGLDPLGHADQPEAPAEP</sequence>
<feature type="DNA-binding region" description="OmpR/PhoB-type" evidence="3">
    <location>
        <begin position="1"/>
        <end position="91"/>
    </location>
</feature>
<dbReference type="Gene3D" id="1.10.10.10">
    <property type="entry name" value="Winged helix-like DNA-binding domain superfamily/Winged helix DNA-binding domain"/>
    <property type="match status" value="1"/>
</dbReference>
<feature type="compositionally biased region" description="Basic and acidic residues" evidence="4">
    <location>
        <begin position="999"/>
        <end position="1010"/>
    </location>
</feature>
<dbReference type="InterPro" id="IPR036388">
    <property type="entry name" value="WH-like_DNA-bd_sf"/>
</dbReference>
<name>A0ABV5Q0V4_9ACTN</name>
<dbReference type="CDD" id="cd15831">
    <property type="entry name" value="BTAD"/>
    <property type="match status" value="1"/>
</dbReference>
<dbReference type="SUPFAM" id="SSF52540">
    <property type="entry name" value="P-loop containing nucleoside triphosphate hydrolases"/>
    <property type="match status" value="1"/>
</dbReference>
<dbReference type="InterPro" id="IPR005158">
    <property type="entry name" value="BTAD"/>
</dbReference>
<evidence type="ECO:0000259" key="5">
    <source>
        <dbReference type="PROSITE" id="PS51755"/>
    </source>
</evidence>
<dbReference type="InterPro" id="IPR011990">
    <property type="entry name" value="TPR-like_helical_dom_sf"/>
</dbReference>
<dbReference type="SUPFAM" id="SSF46894">
    <property type="entry name" value="C-terminal effector domain of the bipartite response regulators"/>
    <property type="match status" value="1"/>
</dbReference>
<protein>
    <submittedName>
        <fullName evidence="6">BTAD domain-containing putative transcriptional regulator</fullName>
    </submittedName>
</protein>
<evidence type="ECO:0000256" key="1">
    <source>
        <dbReference type="ARBA" id="ARBA00005820"/>
    </source>
</evidence>
<dbReference type="PROSITE" id="PS51755">
    <property type="entry name" value="OMPR_PHOB"/>
    <property type="match status" value="1"/>
</dbReference>
<gene>
    <name evidence="6" type="ORF">ACFFRN_21060</name>
</gene>
<dbReference type="SMART" id="SM00862">
    <property type="entry name" value="Trans_reg_C"/>
    <property type="match status" value="1"/>
</dbReference>
<dbReference type="Gene3D" id="1.25.40.10">
    <property type="entry name" value="Tetratricopeptide repeat domain"/>
    <property type="match status" value="2"/>
</dbReference>
<dbReference type="PRINTS" id="PR00364">
    <property type="entry name" value="DISEASERSIST"/>
</dbReference>
<evidence type="ECO:0000256" key="3">
    <source>
        <dbReference type="PROSITE-ProRule" id="PRU01091"/>
    </source>
</evidence>
<dbReference type="Pfam" id="PF03704">
    <property type="entry name" value="BTAD"/>
    <property type="match status" value="1"/>
</dbReference>
<evidence type="ECO:0000256" key="4">
    <source>
        <dbReference type="SAM" id="MobiDB-lite"/>
    </source>
</evidence>
<reference evidence="6 7" key="1">
    <citation type="submission" date="2024-09" db="EMBL/GenBank/DDBJ databases">
        <authorList>
            <person name="Sun Q."/>
            <person name="Mori K."/>
        </authorList>
    </citation>
    <scope>NUCLEOTIDE SEQUENCE [LARGE SCALE GENOMIC DNA]</scope>
    <source>
        <strain evidence="6 7">JCM 3323</strain>
    </source>
</reference>
<dbReference type="EMBL" id="JBHMCE010000006">
    <property type="protein sequence ID" value="MFB9529107.1"/>
    <property type="molecule type" value="Genomic_DNA"/>
</dbReference>
<dbReference type="Pfam" id="PF25872">
    <property type="entry name" value="HTH_77"/>
    <property type="match status" value="1"/>
</dbReference>
<organism evidence="6 7">
    <name type="scientific">Nonomuraea roseola</name>
    <dbReference type="NCBI Taxonomy" id="46179"/>
    <lineage>
        <taxon>Bacteria</taxon>
        <taxon>Bacillati</taxon>
        <taxon>Actinomycetota</taxon>
        <taxon>Actinomycetes</taxon>
        <taxon>Streptosporangiales</taxon>
        <taxon>Streptosporangiaceae</taxon>
        <taxon>Nonomuraea</taxon>
    </lineage>
</organism>
<comment type="caution">
    <text evidence="6">The sequence shown here is derived from an EMBL/GenBank/DDBJ whole genome shotgun (WGS) entry which is preliminary data.</text>
</comment>
<evidence type="ECO:0000313" key="6">
    <source>
        <dbReference type="EMBL" id="MFB9529107.1"/>
    </source>
</evidence>
<dbReference type="InterPro" id="IPR058852">
    <property type="entry name" value="HTH_77"/>
</dbReference>
<keyword evidence="7" id="KW-1185">Reference proteome</keyword>
<dbReference type="InterPro" id="IPR016032">
    <property type="entry name" value="Sig_transdc_resp-reg_C-effctor"/>
</dbReference>
<comment type="similarity">
    <text evidence="1">Belongs to the AfsR/DnrI/RedD regulatory family.</text>
</comment>
<dbReference type="Gene3D" id="3.40.50.300">
    <property type="entry name" value="P-loop containing nucleotide triphosphate hydrolases"/>
    <property type="match status" value="1"/>
</dbReference>
<accession>A0ABV5Q0V4</accession>